<dbReference type="Gene3D" id="3.20.20.80">
    <property type="entry name" value="Glycosidases"/>
    <property type="match status" value="1"/>
</dbReference>
<protein>
    <recommendedName>
        <fullName evidence="3 6">Arabinogalactan endo-beta-1,4-galactanase</fullName>
        <ecNumber evidence="3 6">3.2.1.89</ecNumber>
    </recommendedName>
</protein>
<dbReference type="Proteomes" id="UP001207408">
    <property type="component" value="Unassembled WGS sequence"/>
</dbReference>
<sequence length="344" mass="39106">MKIQKILFLIFFSIVIISCNDSDDKEPIKKEEPPIEDMSGFAKGADVSWLTEMEAENVPFYNSAGEEMECMSLLKSMGMNSIRLRVWVNPVDGWCNKTDLLVKAKRANDLGMRVMVDFHYSDSWADPAKQNKPAAWEDLSFDDLCLAVAEHTTEVLTALKNWDITPEWVQVGNETGNGMLWDDGKADTNMAQYATLNNYGYDAVKAVFPDAKVIVHIQEGDKNNKFRWIFDGLKNNGGKWDAIGMSLYPEPDTWQTMNDNLISNVNDMISRYGSDIVICEVGMNWDEEDDAYDFLSDLISRTETIDKCLGVFYWEPQSYGGWKQYTKGAFDETGYPTKAMDAFE</sequence>
<dbReference type="Pfam" id="PF07745">
    <property type="entry name" value="Glyco_hydro_53"/>
    <property type="match status" value="1"/>
</dbReference>
<dbReference type="InterPro" id="IPR017853">
    <property type="entry name" value="GH"/>
</dbReference>
<keyword evidence="5 6" id="KW-0326">Glycosidase</keyword>
<keyword evidence="4 6" id="KW-0378">Hydrolase</keyword>
<dbReference type="EC" id="3.2.1.89" evidence="3 6"/>
<evidence type="ECO:0000256" key="1">
    <source>
        <dbReference type="ARBA" id="ARBA00001695"/>
    </source>
</evidence>
<dbReference type="GO" id="GO:0015926">
    <property type="term" value="F:glucosidase activity"/>
    <property type="evidence" value="ECO:0007669"/>
    <property type="project" value="InterPro"/>
</dbReference>
<organism evidence="7 8">
    <name type="scientific">Plebeiibacterium marinum</name>
    <dbReference type="NCBI Taxonomy" id="2992111"/>
    <lineage>
        <taxon>Bacteria</taxon>
        <taxon>Pseudomonadati</taxon>
        <taxon>Bacteroidota</taxon>
        <taxon>Bacteroidia</taxon>
        <taxon>Marinilabiliales</taxon>
        <taxon>Marinilabiliaceae</taxon>
        <taxon>Plebeiibacterium</taxon>
    </lineage>
</organism>
<accession>A0AAE3SJ29</accession>
<dbReference type="GO" id="GO:0045490">
    <property type="term" value="P:pectin catabolic process"/>
    <property type="evidence" value="ECO:0007669"/>
    <property type="project" value="TreeGrafter"/>
</dbReference>
<keyword evidence="8" id="KW-1185">Reference proteome</keyword>
<dbReference type="InterPro" id="IPR011683">
    <property type="entry name" value="Glyco_hydro_53"/>
</dbReference>
<evidence type="ECO:0000256" key="2">
    <source>
        <dbReference type="ARBA" id="ARBA00010687"/>
    </source>
</evidence>
<evidence type="ECO:0000313" key="8">
    <source>
        <dbReference type="Proteomes" id="UP001207408"/>
    </source>
</evidence>
<gene>
    <name evidence="7" type="ORF">OM074_06855</name>
</gene>
<dbReference type="PROSITE" id="PS51257">
    <property type="entry name" value="PROKAR_LIPOPROTEIN"/>
    <property type="match status" value="1"/>
</dbReference>
<comment type="similarity">
    <text evidence="2 6">Belongs to the glycosyl hydrolase 53 family.</text>
</comment>
<evidence type="ECO:0000256" key="4">
    <source>
        <dbReference type="ARBA" id="ARBA00022801"/>
    </source>
</evidence>
<evidence type="ECO:0000313" key="7">
    <source>
        <dbReference type="EMBL" id="MCW3805340.1"/>
    </source>
</evidence>
<name>A0AAE3SJ29_9BACT</name>
<dbReference type="AlphaFoldDB" id="A0AAE3SJ29"/>
<dbReference type="GO" id="GO:0031218">
    <property type="term" value="F:arabinogalactan endo-1,4-beta-galactosidase activity"/>
    <property type="evidence" value="ECO:0007669"/>
    <property type="project" value="UniProtKB-EC"/>
</dbReference>
<evidence type="ECO:0000256" key="6">
    <source>
        <dbReference type="RuleBase" id="RU361192"/>
    </source>
</evidence>
<dbReference type="PANTHER" id="PTHR34983:SF1">
    <property type="entry name" value="ARABINOGALACTAN ENDO-BETA-1,4-GALACTANASE A"/>
    <property type="match status" value="1"/>
</dbReference>
<dbReference type="SUPFAM" id="SSF51445">
    <property type="entry name" value="(Trans)glycosidases"/>
    <property type="match status" value="1"/>
</dbReference>
<comment type="catalytic activity">
    <reaction evidence="1 6">
        <text>The enzyme specifically hydrolyzes (1-&gt;4)-beta-D-galactosidic linkages in type I arabinogalactans.</text>
        <dbReference type="EC" id="3.2.1.89"/>
    </reaction>
</comment>
<dbReference type="RefSeq" id="WP_301198711.1">
    <property type="nucleotide sequence ID" value="NZ_JAPDPI010000010.1"/>
</dbReference>
<evidence type="ECO:0000256" key="3">
    <source>
        <dbReference type="ARBA" id="ARBA00012556"/>
    </source>
</evidence>
<evidence type="ECO:0000256" key="5">
    <source>
        <dbReference type="ARBA" id="ARBA00023295"/>
    </source>
</evidence>
<comment type="caution">
    <text evidence="7">The sequence shown here is derived from an EMBL/GenBank/DDBJ whole genome shotgun (WGS) entry which is preliminary data.</text>
</comment>
<reference evidence="7" key="1">
    <citation type="submission" date="2022-10" db="EMBL/GenBank/DDBJ databases">
        <authorList>
            <person name="Yu W.X."/>
        </authorList>
    </citation>
    <scope>NUCLEOTIDE SEQUENCE</scope>
    <source>
        <strain evidence="7">D04</strain>
    </source>
</reference>
<proteinExistence type="inferred from homology"/>
<dbReference type="EMBL" id="JAPDPI010000010">
    <property type="protein sequence ID" value="MCW3805340.1"/>
    <property type="molecule type" value="Genomic_DNA"/>
</dbReference>
<dbReference type="PANTHER" id="PTHR34983">
    <property type="entry name" value="ARABINOGALACTAN ENDO-BETA-1,4-GALACTANASE A"/>
    <property type="match status" value="1"/>
</dbReference>